<dbReference type="PANTHER" id="PTHR13489:SF0">
    <property type="entry name" value="MINI-CHROMOSOME MAINTENANCE COMPLEX-BINDING PROTEIN"/>
    <property type="match status" value="1"/>
</dbReference>
<evidence type="ECO:0000256" key="2">
    <source>
        <dbReference type="ARBA" id="ARBA00007925"/>
    </source>
</evidence>
<evidence type="ECO:0000256" key="1">
    <source>
        <dbReference type="ARBA" id="ARBA00004123"/>
    </source>
</evidence>
<protein>
    <recommendedName>
        <fullName evidence="3">Mini-chromosome maintenance complex-binding protein</fullName>
    </recommendedName>
</protein>
<dbReference type="Proteomes" id="UP000694925">
    <property type="component" value="Unplaced"/>
</dbReference>
<dbReference type="GeneID" id="108625355"/>
<dbReference type="KEGG" id="ccal:108625355"/>
<accession>A0AAJ7N724</accession>
<reference evidence="7" key="1">
    <citation type="submission" date="2025-08" db="UniProtKB">
        <authorList>
            <consortium name="RefSeq"/>
        </authorList>
    </citation>
    <scope>IDENTIFICATION</scope>
    <source>
        <tissue evidence="7">Whole body</tissue>
    </source>
</reference>
<evidence type="ECO:0000256" key="5">
    <source>
        <dbReference type="SAM" id="MobiDB-lite"/>
    </source>
</evidence>
<gene>
    <name evidence="7" type="primary">LOC108625355</name>
</gene>
<evidence type="ECO:0000313" key="6">
    <source>
        <dbReference type="Proteomes" id="UP000694925"/>
    </source>
</evidence>
<proteinExistence type="inferred from homology"/>
<dbReference type="InterPro" id="IPR019140">
    <property type="entry name" value="MCM_complex-bd"/>
</dbReference>
<dbReference type="Pfam" id="PF09739">
    <property type="entry name" value="MCM_bind"/>
    <property type="match status" value="1"/>
</dbReference>
<dbReference type="GO" id="GO:0003682">
    <property type="term" value="F:chromatin binding"/>
    <property type="evidence" value="ECO:0007669"/>
    <property type="project" value="TreeGrafter"/>
</dbReference>
<dbReference type="RefSeq" id="XP_017880795.1">
    <property type="nucleotide sequence ID" value="XM_018025306.2"/>
</dbReference>
<name>A0AAJ7N724_9HYME</name>
<organism evidence="6 7">
    <name type="scientific">Ceratina calcarata</name>
    <dbReference type="NCBI Taxonomy" id="156304"/>
    <lineage>
        <taxon>Eukaryota</taxon>
        <taxon>Metazoa</taxon>
        <taxon>Ecdysozoa</taxon>
        <taxon>Arthropoda</taxon>
        <taxon>Hexapoda</taxon>
        <taxon>Insecta</taxon>
        <taxon>Pterygota</taxon>
        <taxon>Neoptera</taxon>
        <taxon>Endopterygota</taxon>
        <taxon>Hymenoptera</taxon>
        <taxon>Apocrita</taxon>
        <taxon>Aculeata</taxon>
        <taxon>Apoidea</taxon>
        <taxon>Anthophila</taxon>
        <taxon>Apidae</taxon>
        <taxon>Ceratina</taxon>
        <taxon>Zadontomerus</taxon>
    </lineage>
</organism>
<evidence type="ECO:0000256" key="4">
    <source>
        <dbReference type="ARBA" id="ARBA00023242"/>
    </source>
</evidence>
<keyword evidence="4" id="KW-0539">Nucleus</keyword>
<dbReference type="AlphaFoldDB" id="A0AAJ7N724"/>
<feature type="region of interest" description="Disordered" evidence="5">
    <location>
        <begin position="149"/>
        <end position="174"/>
    </location>
</feature>
<sequence length="576" mass="66498">MTSLLKFTDWTSDYFIKNRSQCTAILEDPEALKEIPLINSGSLDEFRDRQLVRFEGMIQDMYDPEYYFQQYEVKNTQTETCEVRCGMYADSAKYLPGEKILFESEKNQTSERHTCIVISTPGLNDWAREKVDQSICLITKAMNINKRSLDDDDLNESNSLESTRKKERTSRAGNIKETDVAEQNIFSKEYILNFPISIPDGKACIVKIYDDTPLKLNETIEVVGFISLDPLLNGVDNSDETMSEAENAVHHPPASLVPRLHAIKIIRPTKQDLKIVPQIMCKVQSIRSDLHLILSQLLFGDSLAADFLICHMLSSIYMRKDFFCLGTYPLNITHFPFLKYKQFTKDLYKFLTLLARKSHLLEITLENLNDLTLSPKKDYEGNRLTSGVLQLSNNTHLVIDETGLTTGQISQAGRENYNAICELINFQKVTYDFKYYKLEYESDIPILILSETKSFIPCPTQVVLKVEPESENIYPQILEVTDHYLKDKDRLSNIRQYLEVVRDTKFEFDDDEVMKEIQNDFVRLKEINKNVDRLHSLMVLARLLSLSYGSSTLTMGYWKKAVQMELDRLSRLPGKK</sequence>
<dbReference type="PANTHER" id="PTHR13489">
    <property type="entry name" value="MINI-CHROMOSOME MAINTENANCE COMPLEX-BINDING PROTEIN"/>
    <property type="match status" value="1"/>
</dbReference>
<comment type="similarity">
    <text evidence="2">Belongs to the MCMBP family.</text>
</comment>
<evidence type="ECO:0000256" key="3">
    <source>
        <dbReference type="ARBA" id="ARBA00015405"/>
    </source>
</evidence>
<keyword evidence="6" id="KW-1185">Reference proteome</keyword>
<dbReference type="GO" id="GO:0005634">
    <property type="term" value="C:nucleus"/>
    <property type="evidence" value="ECO:0007669"/>
    <property type="project" value="UniProtKB-SubCell"/>
</dbReference>
<evidence type="ECO:0000313" key="7">
    <source>
        <dbReference type="RefSeq" id="XP_017880795.1"/>
    </source>
</evidence>
<dbReference type="GO" id="GO:0006261">
    <property type="term" value="P:DNA-templated DNA replication"/>
    <property type="evidence" value="ECO:0007669"/>
    <property type="project" value="TreeGrafter"/>
</dbReference>
<comment type="subcellular location">
    <subcellularLocation>
        <location evidence="1">Nucleus</location>
    </subcellularLocation>
</comment>